<evidence type="ECO:0000256" key="2">
    <source>
        <dbReference type="ARBA" id="ARBA00022525"/>
    </source>
</evidence>
<dbReference type="Proteomes" id="UP000436088">
    <property type="component" value="Unassembled WGS sequence"/>
</dbReference>
<evidence type="ECO:0000256" key="1">
    <source>
        <dbReference type="ARBA" id="ARBA00004613"/>
    </source>
</evidence>
<keyword evidence="2" id="KW-0964">Secreted</keyword>
<keyword evidence="4" id="KW-0732">Signal</keyword>
<protein>
    <submittedName>
        <fullName evidence="6">Uncharacterized protein</fullName>
    </submittedName>
</protein>
<organism evidence="6 7">
    <name type="scientific">Hibiscus syriacus</name>
    <name type="common">Rose of Sharon</name>
    <dbReference type="NCBI Taxonomy" id="106335"/>
    <lineage>
        <taxon>Eukaryota</taxon>
        <taxon>Viridiplantae</taxon>
        <taxon>Streptophyta</taxon>
        <taxon>Embryophyta</taxon>
        <taxon>Tracheophyta</taxon>
        <taxon>Spermatophyta</taxon>
        <taxon>Magnoliopsida</taxon>
        <taxon>eudicotyledons</taxon>
        <taxon>Gunneridae</taxon>
        <taxon>Pentapetalae</taxon>
        <taxon>rosids</taxon>
        <taxon>malvids</taxon>
        <taxon>Malvales</taxon>
        <taxon>Malvaceae</taxon>
        <taxon>Malvoideae</taxon>
        <taxon>Hibiscus</taxon>
    </lineage>
</organism>
<keyword evidence="3" id="KW-0433">Leucine-rich repeat</keyword>
<dbReference type="PANTHER" id="PTHR32093">
    <property type="entry name" value="LEUCINE-RICH REPEAT EXTENSIN-LIKE PROTEIN 3-RELATED"/>
    <property type="match status" value="1"/>
</dbReference>
<dbReference type="SUPFAM" id="SSF52058">
    <property type="entry name" value="L domain-like"/>
    <property type="match status" value="1"/>
</dbReference>
<dbReference type="AlphaFoldDB" id="A0A6A2XL83"/>
<keyword evidence="7" id="KW-1185">Reference proteome</keyword>
<gene>
    <name evidence="6" type="ORF">F3Y22_tig00117048pilonHSYRG01323</name>
</gene>
<evidence type="ECO:0000256" key="3">
    <source>
        <dbReference type="ARBA" id="ARBA00022614"/>
    </source>
</evidence>
<dbReference type="InterPro" id="IPR032675">
    <property type="entry name" value="LRR_dom_sf"/>
</dbReference>
<dbReference type="GO" id="GO:0005576">
    <property type="term" value="C:extracellular region"/>
    <property type="evidence" value="ECO:0007669"/>
    <property type="project" value="UniProtKB-SubCell"/>
</dbReference>
<comment type="subcellular location">
    <subcellularLocation>
        <location evidence="1">Secreted</location>
    </subcellularLocation>
</comment>
<comment type="caution">
    <text evidence="6">The sequence shown here is derived from an EMBL/GenBank/DDBJ whole genome shotgun (WGS) entry which is preliminary data.</text>
</comment>
<keyword evidence="5" id="KW-0677">Repeat</keyword>
<accession>A0A6A2XL83</accession>
<dbReference type="InterPro" id="IPR051582">
    <property type="entry name" value="LRR_extensin-like_regulator"/>
</dbReference>
<evidence type="ECO:0000256" key="5">
    <source>
        <dbReference type="ARBA" id="ARBA00022737"/>
    </source>
</evidence>
<dbReference type="EMBL" id="VEPZ02001787">
    <property type="protein sequence ID" value="KAE8654644.1"/>
    <property type="molecule type" value="Genomic_DNA"/>
</dbReference>
<reference evidence="6" key="1">
    <citation type="submission" date="2019-09" db="EMBL/GenBank/DDBJ databases">
        <title>Draft genome information of white flower Hibiscus syriacus.</title>
        <authorList>
            <person name="Kim Y.-M."/>
        </authorList>
    </citation>
    <scope>NUCLEOTIDE SEQUENCE [LARGE SCALE GENOMIC DNA]</scope>
    <source>
        <strain evidence="6">YM2019G1</strain>
    </source>
</reference>
<sequence>MSVLEVFAGNMRSLEQLDVAHNGFTNVIPATVCQLSKLQNFTYSFNYFTGEQPSCAKISGAEVVNGSMNCIHGKMDQRSFRGCFSDAARPVDCSKFNVMVVEVLEAREVGWRWWKLFGAEKESNTSSAASSYFTEVV</sequence>
<dbReference type="PANTHER" id="PTHR32093:SF115">
    <property type="entry name" value="LEUCINE-RICH REPEAT EXTENSIN-LIKE PROTEIN 2"/>
    <property type="match status" value="1"/>
</dbReference>
<evidence type="ECO:0000313" key="6">
    <source>
        <dbReference type="EMBL" id="KAE8654644.1"/>
    </source>
</evidence>
<proteinExistence type="predicted"/>
<dbReference type="Gene3D" id="3.80.10.10">
    <property type="entry name" value="Ribonuclease Inhibitor"/>
    <property type="match status" value="1"/>
</dbReference>
<evidence type="ECO:0000256" key="4">
    <source>
        <dbReference type="ARBA" id="ARBA00022729"/>
    </source>
</evidence>
<evidence type="ECO:0000313" key="7">
    <source>
        <dbReference type="Proteomes" id="UP000436088"/>
    </source>
</evidence>
<name>A0A6A2XL83_HIBSY</name>